<dbReference type="AlphaFoldDB" id="A0AAN9YW56"/>
<dbReference type="Pfam" id="PF04389">
    <property type="entry name" value="Peptidase_M28"/>
    <property type="match status" value="1"/>
</dbReference>
<dbReference type="GO" id="GO:0046872">
    <property type="term" value="F:metal ion binding"/>
    <property type="evidence" value="ECO:0007669"/>
    <property type="project" value="UniProtKB-KW"/>
</dbReference>
<evidence type="ECO:0000259" key="13">
    <source>
        <dbReference type="Pfam" id="PF04389"/>
    </source>
</evidence>
<dbReference type="Proteomes" id="UP001320420">
    <property type="component" value="Unassembled WGS sequence"/>
</dbReference>
<dbReference type="SUPFAM" id="SSF52025">
    <property type="entry name" value="PA domain"/>
    <property type="match status" value="1"/>
</dbReference>
<evidence type="ECO:0000313" key="15">
    <source>
        <dbReference type="Proteomes" id="UP001320420"/>
    </source>
</evidence>
<evidence type="ECO:0000256" key="8">
    <source>
        <dbReference type="ARBA" id="ARBA00022801"/>
    </source>
</evidence>
<dbReference type="EC" id="3.4.-.-" evidence="10"/>
<dbReference type="Pfam" id="PF02225">
    <property type="entry name" value="PA"/>
    <property type="match status" value="1"/>
</dbReference>
<comment type="similarity">
    <text evidence="2">Belongs to the peptidase M28 family. M28B subfamily.</text>
</comment>
<dbReference type="CDD" id="cd03876">
    <property type="entry name" value="M28_SGAP_like"/>
    <property type="match status" value="1"/>
</dbReference>
<keyword evidence="15" id="KW-1185">Reference proteome</keyword>
<dbReference type="EMBL" id="JAKJXP020000009">
    <property type="protein sequence ID" value="KAK7756065.1"/>
    <property type="molecule type" value="Genomic_DNA"/>
</dbReference>
<feature type="region of interest" description="Disordered" evidence="11">
    <location>
        <begin position="473"/>
        <end position="507"/>
    </location>
</feature>
<evidence type="ECO:0000256" key="4">
    <source>
        <dbReference type="ARBA" id="ARBA00022438"/>
    </source>
</evidence>
<organism evidence="14 15">
    <name type="scientific">Diatrype stigma</name>
    <dbReference type="NCBI Taxonomy" id="117547"/>
    <lineage>
        <taxon>Eukaryota</taxon>
        <taxon>Fungi</taxon>
        <taxon>Dikarya</taxon>
        <taxon>Ascomycota</taxon>
        <taxon>Pezizomycotina</taxon>
        <taxon>Sordariomycetes</taxon>
        <taxon>Xylariomycetidae</taxon>
        <taxon>Xylariales</taxon>
        <taxon>Diatrypaceae</taxon>
        <taxon>Diatrype</taxon>
    </lineage>
</organism>
<keyword evidence="7" id="KW-0732">Signal</keyword>
<dbReference type="GO" id="GO:0008235">
    <property type="term" value="F:metalloexopeptidase activity"/>
    <property type="evidence" value="ECO:0007669"/>
    <property type="project" value="InterPro"/>
</dbReference>
<keyword evidence="9 10" id="KW-0862">Zinc</keyword>
<dbReference type="GO" id="GO:0006508">
    <property type="term" value="P:proteolysis"/>
    <property type="evidence" value="ECO:0007669"/>
    <property type="project" value="UniProtKB-KW"/>
</dbReference>
<dbReference type="InterPro" id="IPR007484">
    <property type="entry name" value="Peptidase_M28"/>
</dbReference>
<evidence type="ECO:0000259" key="12">
    <source>
        <dbReference type="Pfam" id="PF02225"/>
    </source>
</evidence>
<proteinExistence type="inferred from homology"/>
<protein>
    <recommendedName>
        <fullName evidence="10">Peptide hydrolase</fullName>
        <ecNumber evidence="10">3.4.-.-</ecNumber>
    </recommendedName>
</protein>
<dbReference type="PANTHER" id="PTHR12147">
    <property type="entry name" value="METALLOPEPTIDASE M28 FAMILY MEMBER"/>
    <property type="match status" value="1"/>
</dbReference>
<evidence type="ECO:0000256" key="5">
    <source>
        <dbReference type="ARBA" id="ARBA00022670"/>
    </source>
</evidence>
<dbReference type="PANTHER" id="PTHR12147:SF26">
    <property type="entry name" value="PEPTIDASE M28 DOMAIN-CONTAINING PROTEIN"/>
    <property type="match status" value="1"/>
</dbReference>
<evidence type="ECO:0000256" key="3">
    <source>
        <dbReference type="ARBA" id="ARBA00005957"/>
    </source>
</evidence>
<dbReference type="InterPro" id="IPR041756">
    <property type="entry name" value="M28_SGAP-like"/>
</dbReference>
<comment type="similarity">
    <text evidence="3">Belongs to the peptidase M28 family. M28A subfamily.</text>
</comment>
<feature type="domain" description="PA" evidence="12">
    <location>
        <begin position="135"/>
        <end position="216"/>
    </location>
</feature>
<evidence type="ECO:0000256" key="1">
    <source>
        <dbReference type="ARBA" id="ARBA00001947"/>
    </source>
</evidence>
<dbReference type="InterPro" id="IPR046450">
    <property type="entry name" value="PA_dom_sf"/>
</dbReference>
<dbReference type="Gene3D" id="3.50.30.30">
    <property type="match status" value="1"/>
</dbReference>
<sequence>MKTAGSAVAVAMLALTGNAEPIRRSSYVELPLVQDEALVDAVVIDDLLQCAQDLEDIAYATPYRNRVHGSEGHHNSVQYFVDQLKSLDDYYTIELQEFTTEATLASANALSINSEAIEAEILSFSNNGTWSDVSIVPVANLGCNPEDFPETVSGSAALIERGNCTFALKAQLATEKGAVATIVYNSADVGVTAGTMGGVNDFVTAAGISRADGLRLVEEYSAGTALASDGEFWAYVDSNATSYNVVASSKFGDANNVLFLGAHSDSVEKGPGINDNGSGSCGILTVAKALAKYQTNNQVRFAWWTAEEEGLLGAEHYANITPTAELDKVRLYLNFDMIASPNYVLGIYDGDGSAFNLSGPAGSAEAEKLFEDYYAAKDLPFVASEFSGRSDYGPFLDHGVPCGGLDTGADGIKTEQEVAWFGGQLGEYYDQNYHSAKDNVTNLHLGAFETTAKAMAHAVAVYSTSWEGFPSRNSTLTSRSRIPGIFPPKTGYNSRPKKSSRRTKQRV</sequence>
<dbReference type="GO" id="GO:0004177">
    <property type="term" value="F:aminopeptidase activity"/>
    <property type="evidence" value="ECO:0007669"/>
    <property type="project" value="UniProtKB-KW"/>
</dbReference>
<dbReference type="InterPro" id="IPR045175">
    <property type="entry name" value="M28_fam"/>
</dbReference>
<feature type="domain" description="Peptidase M28" evidence="13">
    <location>
        <begin position="244"/>
        <end position="458"/>
    </location>
</feature>
<evidence type="ECO:0000256" key="6">
    <source>
        <dbReference type="ARBA" id="ARBA00022723"/>
    </source>
</evidence>
<evidence type="ECO:0000256" key="10">
    <source>
        <dbReference type="RuleBase" id="RU361240"/>
    </source>
</evidence>
<evidence type="ECO:0000313" key="14">
    <source>
        <dbReference type="EMBL" id="KAK7756065.1"/>
    </source>
</evidence>
<keyword evidence="4" id="KW-0031">Aminopeptidase</keyword>
<comment type="caution">
    <text evidence="14">The sequence shown here is derived from an EMBL/GenBank/DDBJ whole genome shotgun (WGS) entry which is preliminary data.</text>
</comment>
<gene>
    <name evidence="14" type="ORF">SLS62_002008</name>
</gene>
<keyword evidence="6 10" id="KW-0479">Metal-binding</keyword>
<dbReference type="InterPro" id="IPR003137">
    <property type="entry name" value="PA_domain"/>
</dbReference>
<evidence type="ECO:0000256" key="9">
    <source>
        <dbReference type="ARBA" id="ARBA00022833"/>
    </source>
</evidence>
<accession>A0AAN9YW56</accession>
<evidence type="ECO:0000256" key="2">
    <source>
        <dbReference type="ARBA" id="ARBA00005634"/>
    </source>
</evidence>
<name>A0AAN9YW56_9PEZI</name>
<dbReference type="Gene3D" id="3.40.630.10">
    <property type="entry name" value="Zn peptidases"/>
    <property type="match status" value="1"/>
</dbReference>
<comment type="cofactor">
    <cofactor evidence="1">
        <name>Zn(2+)</name>
        <dbReference type="ChEBI" id="CHEBI:29105"/>
    </cofactor>
</comment>
<evidence type="ECO:0000256" key="11">
    <source>
        <dbReference type="SAM" id="MobiDB-lite"/>
    </source>
</evidence>
<keyword evidence="5 10" id="KW-0645">Protease</keyword>
<dbReference type="SUPFAM" id="SSF53187">
    <property type="entry name" value="Zn-dependent exopeptidases"/>
    <property type="match status" value="1"/>
</dbReference>
<keyword evidence="8 10" id="KW-0378">Hydrolase</keyword>
<evidence type="ECO:0000256" key="7">
    <source>
        <dbReference type="ARBA" id="ARBA00022729"/>
    </source>
</evidence>
<feature type="compositionally biased region" description="Basic residues" evidence="11">
    <location>
        <begin position="495"/>
        <end position="507"/>
    </location>
</feature>
<reference evidence="14 15" key="1">
    <citation type="submission" date="2024-02" db="EMBL/GenBank/DDBJ databases">
        <title>De novo assembly and annotation of 12 fungi associated with fruit tree decline syndrome in Ontario, Canada.</title>
        <authorList>
            <person name="Sulman M."/>
            <person name="Ellouze W."/>
            <person name="Ilyukhin E."/>
        </authorList>
    </citation>
    <scope>NUCLEOTIDE SEQUENCE [LARGE SCALE GENOMIC DNA]</scope>
    <source>
        <strain evidence="14 15">M11/M66-122</strain>
    </source>
</reference>